<keyword evidence="3" id="KW-1185">Reference proteome</keyword>
<gene>
    <name evidence="2" type="ORF">BDK51DRAFT_39677</name>
</gene>
<reference evidence="3" key="1">
    <citation type="journal article" date="2018" name="Nat. Microbiol.">
        <title>Leveraging single-cell genomics to expand the fungal tree of life.</title>
        <authorList>
            <person name="Ahrendt S.R."/>
            <person name="Quandt C.A."/>
            <person name="Ciobanu D."/>
            <person name="Clum A."/>
            <person name="Salamov A."/>
            <person name="Andreopoulos B."/>
            <person name="Cheng J.F."/>
            <person name="Woyke T."/>
            <person name="Pelin A."/>
            <person name="Henrissat B."/>
            <person name="Reynolds N.K."/>
            <person name="Benny G.L."/>
            <person name="Smith M.E."/>
            <person name="James T.Y."/>
            <person name="Grigoriev I.V."/>
        </authorList>
    </citation>
    <scope>NUCLEOTIDE SEQUENCE [LARGE SCALE GENOMIC DNA]</scope>
</reference>
<protein>
    <submittedName>
        <fullName evidence="2">Uncharacterized protein</fullName>
    </submittedName>
</protein>
<evidence type="ECO:0000313" key="3">
    <source>
        <dbReference type="Proteomes" id="UP000269721"/>
    </source>
</evidence>
<feature type="compositionally biased region" description="Basic and acidic residues" evidence="1">
    <location>
        <begin position="467"/>
        <end position="487"/>
    </location>
</feature>
<dbReference type="AlphaFoldDB" id="A0A4V1IQK6"/>
<evidence type="ECO:0000313" key="2">
    <source>
        <dbReference type="EMBL" id="RKO86887.1"/>
    </source>
</evidence>
<feature type="region of interest" description="Disordered" evidence="1">
    <location>
        <begin position="416"/>
        <end position="487"/>
    </location>
</feature>
<dbReference type="EMBL" id="KZ997836">
    <property type="protein sequence ID" value="RKO86887.1"/>
    <property type="molecule type" value="Genomic_DNA"/>
</dbReference>
<feature type="region of interest" description="Disordered" evidence="1">
    <location>
        <begin position="141"/>
        <end position="237"/>
    </location>
</feature>
<name>A0A4V1IQK6_9FUNG</name>
<accession>A0A4V1IQK6</accession>
<feature type="compositionally biased region" description="Gly residues" evidence="1">
    <location>
        <begin position="223"/>
        <end position="235"/>
    </location>
</feature>
<feature type="compositionally biased region" description="Acidic residues" evidence="1">
    <location>
        <begin position="179"/>
        <end position="192"/>
    </location>
</feature>
<feature type="compositionally biased region" description="Low complexity" evidence="1">
    <location>
        <begin position="152"/>
        <end position="178"/>
    </location>
</feature>
<feature type="compositionally biased region" description="Low complexity" evidence="1">
    <location>
        <begin position="307"/>
        <end position="339"/>
    </location>
</feature>
<feature type="compositionally biased region" description="Basic and acidic residues" evidence="1">
    <location>
        <begin position="198"/>
        <end position="215"/>
    </location>
</feature>
<proteinExistence type="predicted"/>
<evidence type="ECO:0000256" key="1">
    <source>
        <dbReference type="SAM" id="MobiDB-lite"/>
    </source>
</evidence>
<organism evidence="2 3">
    <name type="scientific">Blyttiomyces helicus</name>
    <dbReference type="NCBI Taxonomy" id="388810"/>
    <lineage>
        <taxon>Eukaryota</taxon>
        <taxon>Fungi</taxon>
        <taxon>Fungi incertae sedis</taxon>
        <taxon>Chytridiomycota</taxon>
        <taxon>Chytridiomycota incertae sedis</taxon>
        <taxon>Chytridiomycetes</taxon>
        <taxon>Chytridiomycetes incertae sedis</taxon>
        <taxon>Blyttiomyces</taxon>
    </lineage>
</organism>
<feature type="compositionally biased region" description="Polar residues" evidence="1">
    <location>
        <begin position="449"/>
        <end position="466"/>
    </location>
</feature>
<sequence>MSRVPEGEILMPDVSPTRSPAASPLLGHIYLDDINVVDASPDGGGAPAAVAIVAATAVQVAPSLLSVAPALATTVAILAPLTGPSTPVTFIKAPAPLATVAAPLAATSGPTPTIAKPLITLPLLQTPPNLLSLNAPLADAREAQSQPKMQWSAPSPLSASTGATSTAPAPLDNPVSDNPDSDDADSDDDSDNQADSYRGADSDDKADTDQDRDSNEAGIAAFSGGGDGGNEGGVKGGERTQVVESMTDNHVIKTNTVTRTYRQQVANKIDTDVEELGADGIMQQREVQKLEFLQRVKVIKITSMTPRTTRTAPPSTAPTSLPASTHGSPSSMTSSGSSSFPIARLPQARPAPLLVLCNRLCLPQGAHHQQGAWRRLAPIGIHGGERGPRAGQHVHRGPPLAFLALNLAQIVAAQEKREGKRPAYQAAGPPMMRSSKRIPPNPVEKKEQINTPDQTPLVQVLTQSHGTGHDRSHGTSHDPEPWHLDTI</sequence>
<dbReference type="Proteomes" id="UP000269721">
    <property type="component" value="Unassembled WGS sequence"/>
</dbReference>
<feature type="region of interest" description="Disordered" evidence="1">
    <location>
        <begin position="307"/>
        <end position="340"/>
    </location>
</feature>